<feature type="signal peptide" evidence="1">
    <location>
        <begin position="1"/>
        <end position="22"/>
    </location>
</feature>
<dbReference type="AlphaFoldDB" id="A0A515D5N9"/>
<sequence>MGLTKLINMSLLLLATSQPTIAAVISIAQTTFKYDTTELVSNISGVKDERTYHGNRQAEWYGPADCVWNGSRYITDGTTTITFNGTGTRRQYAYGVLNGSRSLSTAHTRGTLTCPREVVEGTAEIWVHYAVPGSLARWVIPINPIKRDYVSYQATVHEHISLSPGKSATMVTGDISKVRVVGGNVIRLKGAGGAGMDATYHPDTGLISLPERVGTKAGIYQAKVSVVIALE</sequence>
<proteinExistence type="predicted"/>
<dbReference type="Proteomes" id="UP000317572">
    <property type="component" value="Plasmid p1-159"/>
</dbReference>
<evidence type="ECO:0000313" key="3">
    <source>
        <dbReference type="Proteomes" id="UP000317572"/>
    </source>
</evidence>
<gene>
    <name evidence="2" type="ORF">EGO53_28475</name>
</gene>
<evidence type="ECO:0008006" key="4">
    <source>
        <dbReference type="Google" id="ProtNLM"/>
    </source>
</evidence>
<protein>
    <recommendedName>
        <fullName evidence="4">Fimbrial protein</fullName>
    </recommendedName>
</protein>
<reference evidence="2 3" key="1">
    <citation type="submission" date="2018-11" db="EMBL/GenBank/DDBJ databases">
        <title>The first complete genome of Serratia liquefaciens isolated from metalophyte plant revel distinctness adaptive mechanisms in an extreme habitat.</title>
        <authorList>
            <person name="Caneschi W.L."/>
            <person name="Sanchez A.B."/>
            <person name="Felestrino E.B."/>
            <person name="Assis R.A.B."/>
            <person name="Lemes C.G.C."/>
            <person name="Cordeiro I.F."/>
            <person name="Fonseca N.P."/>
            <person name="Villa M."/>
            <person name="Vieira I.T."/>
            <person name="Moraes L.A."/>
            <person name="Kamino L.H.Y."/>
            <person name="do Carmo F."/>
            <person name="Garcia C.M."/>
            <person name="Almeida N.F."/>
            <person name="Silva R.S."/>
            <person name="Ferro J.A."/>
            <person name="Ferro M.I.T."/>
            <person name="Varani A.M."/>
            <person name="Ferreira R.M."/>
            <person name="dos Santos V.L."/>
            <person name="Silva U.C."/>
            <person name="Setubal J.C."/>
            <person name="Moreira L.M."/>
        </authorList>
    </citation>
    <scope>NUCLEOTIDE SEQUENCE [LARGE SCALE GENOMIC DNA]</scope>
    <source>
        <strain evidence="2 3">FG3</strain>
        <plasmid evidence="2 3">p1-159</plasmid>
    </source>
</reference>
<keyword evidence="1" id="KW-0732">Signal</keyword>
<feature type="chain" id="PRO_5021927505" description="Fimbrial protein" evidence="1">
    <location>
        <begin position="23"/>
        <end position="231"/>
    </location>
</feature>
<evidence type="ECO:0000256" key="1">
    <source>
        <dbReference type="SAM" id="SignalP"/>
    </source>
</evidence>
<geneLocation type="plasmid" evidence="2 3">
    <name>p1-159</name>
</geneLocation>
<evidence type="ECO:0000313" key="2">
    <source>
        <dbReference type="EMBL" id="QDL35723.1"/>
    </source>
</evidence>
<organism evidence="2 3">
    <name type="scientific">Serratia liquefaciens</name>
    <dbReference type="NCBI Taxonomy" id="614"/>
    <lineage>
        <taxon>Bacteria</taxon>
        <taxon>Pseudomonadati</taxon>
        <taxon>Pseudomonadota</taxon>
        <taxon>Gammaproteobacteria</taxon>
        <taxon>Enterobacterales</taxon>
        <taxon>Yersiniaceae</taxon>
        <taxon>Serratia</taxon>
    </lineage>
</organism>
<accession>A0A515D5N9</accession>
<name>A0A515D5N9_SERLI</name>
<dbReference type="EMBL" id="CP033894">
    <property type="protein sequence ID" value="QDL35723.1"/>
    <property type="molecule type" value="Genomic_DNA"/>
</dbReference>
<keyword evidence="2" id="KW-0614">Plasmid</keyword>